<comment type="caution">
    <text evidence="4">The sequence shown here is derived from an EMBL/GenBank/DDBJ whole genome shotgun (WGS) entry which is preliminary data.</text>
</comment>
<accession>A0ABT4B583</accession>
<gene>
    <name evidence="4" type="ORF">OWR29_22475</name>
</gene>
<evidence type="ECO:0000313" key="4">
    <source>
        <dbReference type="EMBL" id="MCY1140773.1"/>
    </source>
</evidence>
<reference evidence="4" key="1">
    <citation type="submission" date="2022-11" db="EMBL/GenBank/DDBJ databases">
        <authorList>
            <person name="Somphong A."/>
            <person name="Phongsopitanun W."/>
        </authorList>
    </citation>
    <scope>NUCLEOTIDE SEQUENCE</scope>
    <source>
        <strain evidence="4">Pm04-4</strain>
    </source>
</reference>
<keyword evidence="1" id="KW-0808">Transferase</keyword>
<keyword evidence="2" id="KW-0012">Acyltransferase</keyword>
<protein>
    <submittedName>
        <fullName evidence="4">GNAT family N-acetyltransferase</fullName>
    </submittedName>
</protein>
<dbReference type="PROSITE" id="PS51186">
    <property type="entry name" value="GNAT"/>
    <property type="match status" value="1"/>
</dbReference>
<evidence type="ECO:0000259" key="3">
    <source>
        <dbReference type="PROSITE" id="PS51186"/>
    </source>
</evidence>
<sequence>MRLRRLEPDDWECWRDMRLAALSDSPDAFASSLAEEGDYTEARWRDWIRPASQLQVVVEGGAGMVGAWKAEHQPAVELYSMWVHPEWRGRGIGDLLVGEVLDWAAAQGHQRVALWVAEGNVAAERLYRRHGFQMTDERQPHPGYPGVFERAMTLRLDAARTG</sequence>
<dbReference type="SUPFAM" id="SSF55729">
    <property type="entry name" value="Acyl-CoA N-acyltransferases (Nat)"/>
    <property type="match status" value="1"/>
</dbReference>
<feature type="domain" description="N-acetyltransferase" evidence="3">
    <location>
        <begin position="1"/>
        <end position="157"/>
    </location>
</feature>
<dbReference type="EMBL" id="JAPNTZ010000007">
    <property type="protein sequence ID" value="MCY1140773.1"/>
    <property type="molecule type" value="Genomic_DNA"/>
</dbReference>
<dbReference type="InterPro" id="IPR050832">
    <property type="entry name" value="Bact_Acetyltransf"/>
</dbReference>
<name>A0ABT4B583_9ACTN</name>
<dbReference type="PANTHER" id="PTHR43877:SF2">
    <property type="entry name" value="AMINOALKYLPHOSPHONATE N-ACETYLTRANSFERASE-RELATED"/>
    <property type="match status" value="1"/>
</dbReference>
<dbReference type="Proteomes" id="UP001151002">
    <property type="component" value="Unassembled WGS sequence"/>
</dbReference>
<dbReference type="Gene3D" id="3.40.630.30">
    <property type="match status" value="1"/>
</dbReference>
<evidence type="ECO:0000256" key="2">
    <source>
        <dbReference type="ARBA" id="ARBA00023315"/>
    </source>
</evidence>
<evidence type="ECO:0000313" key="5">
    <source>
        <dbReference type="Proteomes" id="UP001151002"/>
    </source>
</evidence>
<organism evidence="4 5">
    <name type="scientific">Paractinoplanes pyxinae</name>
    <dbReference type="NCBI Taxonomy" id="2997416"/>
    <lineage>
        <taxon>Bacteria</taxon>
        <taxon>Bacillati</taxon>
        <taxon>Actinomycetota</taxon>
        <taxon>Actinomycetes</taxon>
        <taxon>Micromonosporales</taxon>
        <taxon>Micromonosporaceae</taxon>
        <taxon>Paractinoplanes</taxon>
    </lineage>
</organism>
<keyword evidence="5" id="KW-1185">Reference proteome</keyword>
<proteinExistence type="predicted"/>
<dbReference type="InterPro" id="IPR016181">
    <property type="entry name" value="Acyl_CoA_acyltransferase"/>
</dbReference>
<dbReference type="Pfam" id="PF00583">
    <property type="entry name" value="Acetyltransf_1"/>
    <property type="match status" value="1"/>
</dbReference>
<evidence type="ECO:0000256" key="1">
    <source>
        <dbReference type="ARBA" id="ARBA00022679"/>
    </source>
</evidence>
<dbReference type="InterPro" id="IPR000182">
    <property type="entry name" value="GNAT_dom"/>
</dbReference>
<dbReference type="RefSeq" id="WP_267565041.1">
    <property type="nucleotide sequence ID" value="NZ_JAPNTZ010000007.1"/>
</dbReference>
<dbReference type="CDD" id="cd04301">
    <property type="entry name" value="NAT_SF"/>
    <property type="match status" value="1"/>
</dbReference>
<dbReference type="PANTHER" id="PTHR43877">
    <property type="entry name" value="AMINOALKYLPHOSPHONATE N-ACETYLTRANSFERASE-RELATED-RELATED"/>
    <property type="match status" value="1"/>
</dbReference>